<feature type="compositionally biased region" description="Pro residues" evidence="25">
    <location>
        <begin position="103"/>
        <end position="112"/>
    </location>
</feature>
<evidence type="ECO:0000256" key="19">
    <source>
        <dbReference type="ARBA" id="ARBA00023212"/>
    </source>
</evidence>
<reference evidence="27" key="3">
    <citation type="submission" date="2025-09" db="UniProtKB">
        <authorList>
            <consortium name="Ensembl"/>
        </authorList>
    </citation>
    <scope>IDENTIFICATION</scope>
</reference>
<keyword evidence="12" id="KW-0156">Chromatin regulator</keyword>
<dbReference type="GO" id="GO:0000922">
    <property type="term" value="C:spindle pole"/>
    <property type="evidence" value="ECO:0007669"/>
    <property type="project" value="UniProtKB-SubCell"/>
</dbReference>
<evidence type="ECO:0000256" key="3">
    <source>
        <dbReference type="ARBA" id="ARBA00004607"/>
    </source>
</evidence>
<keyword evidence="6" id="KW-0158">Chromosome</keyword>
<evidence type="ECO:0000256" key="8">
    <source>
        <dbReference type="ARBA" id="ARBA00022553"/>
    </source>
</evidence>
<dbReference type="Pfam" id="PF13325">
    <property type="entry name" value="MCRS_N"/>
    <property type="match status" value="1"/>
</dbReference>
<evidence type="ECO:0000256" key="6">
    <source>
        <dbReference type="ARBA" id="ARBA00022454"/>
    </source>
</evidence>
<dbReference type="Pfam" id="PF00498">
    <property type="entry name" value="FHA"/>
    <property type="match status" value="1"/>
</dbReference>
<dbReference type="InterPro" id="IPR008984">
    <property type="entry name" value="SMAD_FHA_dom_sf"/>
</dbReference>
<keyword evidence="10" id="KW-0995">Kinetochore</keyword>
<reference evidence="28" key="1">
    <citation type="submission" date="2011-11" db="EMBL/GenBank/DDBJ databases">
        <title>The Draft Genome of Spermophilus tridecemlineatus.</title>
        <authorList>
            <consortium name="The Broad Institute Genome Assembly &amp; Analysis Group"/>
            <consortium name="Computational R&amp;D Group"/>
            <consortium name="and Sequencing Platform"/>
            <person name="Di Palma F."/>
            <person name="Alfoldi J."/>
            <person name="Johnson J."/>
            <person name="Berlin A."/>
            <person name="Gnerre S."/>
            <person name="Jaffe D."/>
            <person name="MacCallum I."/>
            <person name="Young S."/>
            <person name="Walker B.J."/>
            <person name="Lindblad-Toh K."/>
        </authorList>
    </citation>
    <scope>NUCLEOTIDE SEQUENCE [LARGE SCALE GENOMIC DNA]</scope>
</reference>
<evidence type="ECO:0000256" key="17">
    <source>
        <dbReference type="ARBA" id="ARBA00023172"/>
    </source>
</evidence>
<dbReference type="GO" id="GO:0006325">
    <property type="term" value="P:chromatin organization"/>
    <property type="evidence" value="ECO:0007669"/>
    <property type="project" value="UniProtKB-KW"/>
</dbReference>
<dbReference type="GO" id="GO:0032204">
    <property type="term" value="P:regulation of telomere maintenance"/>
    <property type="evidence" value="ECO:0007669"/>
    <property type="project" value="UniProtKB-ARBA"/>
</dbReference>
<evidence type="ECO:0000256" key="4">
    <source>
        <dbReference type="ARBA" id="ARBA00004629"/>
    </source>
</evidence>
<keyword evidence="13" id="KW-0007">Acetylation</keyword>
<evidence type="ECO:0000256" key="21">
    <source>
        <dbReference type="ARBA" id="ARBA00023242"/>
    </source>
</evidence>
<evidence type="ECO:0000256" key="7">
    <source>
        <dbReference type="ARBA" id="ARBA00022490"/>
    </source>
</evidence>
<keyword evidence="17" id="KW-0233">DNA recombination</keyword>
<dbReference type="InterPro" id="IPR037912">
    <property type="entry name" value="MCRS1"/>
</dbReference>
<keyword evidence="16" id="KW-0804">Transcription</keyword>
<dbReference type="EMBL" id="AGTP01037292">
    <property type="status" value="NOT_ANNOTATED_CDS"/>
    <property type="molecule type" value="Genomic_DNA"/>
</dbReference>
<evidence type="ECO:0000313" key="27">
    <source>
        <dbReference type="Ensembl" id="ENSSTOP00000000975.3"/>
    </source>
</evidence>
<dbReference type="GeneTree" id="ENSGT00390000005536"/>
<accession>I3LXY6</accession>
<organism evidence="27 28">
    <name type="scientific">Ictidomys tridecemlineatus</name>
    <name type="common">Thirteen-lined ground squirrel</name>
    <name type="synonym">Spermophilus tridecemlineatus</name>
    <dbReference type="NCBI Taxonomy" id="43179"/>
    <lineage>
        <taxon>Eukaryota</taxon>
        <taxon>Metazoa</taxon>
        <taxon>Chordata</taxon>
        <taxon>Craniata</taxon>
        <taxon>Vertebrata</taxon>
        <taxon>Euteleostomi</taxon>
        <taxon>Mammalia</taxon>
        <taxon>Eutheria</taxon>
        <taxon>Euarchontoglires</taxon>
        <taxon>Glires</taxon>
        <taxon>Rodentia</taxon>
        <taxon>Sciuromorpha</taxon>
        <taxon>Sciuridae</taxon>
        <taxon>Xerinae</taxon>
        <taxon>Marmotini</taxon>
        <taxon>Ictidomys</taxon>
    </lineage>
</organism>
<dbReference type="Gene3D" id="2.60.200.20">
    <property type="match status" value="1"/>
</dbReference>
<dbReference type="HOGENOM" id="CLU_035858_0_0_1"/>
<dbReference type="Ensembl" id="ENSSTOT00000001093.3">
    <property type="protein sequence ID" value="ENSSTOP00000000975.3"/>
    <property type="gene ID" value="ENSSTOG00000001093.3"/>
</dbReference>
<evidence type="ECO:0000259" key="26">
    <source>
        <dbReference type="PROSITE" id="PS50006"/>
    </source>
</evidence>
<dbReference type="FunFam" id="2.60.200.20:FF:000007">
    <property type="entry name" value="microspherule protein 1 isoform X1"/>
    <property type="match status" value="1"/>
</dbReference>
<evidence type="ECO:0000256" key="11">
    <source>
        <dbReference type="ARBA" id="ARBA00022843"/>
    </source>
</evidence>
<dbReference type="GO" id="GO:0034451">
    <property type="term" value="C:centriolar satellite"/>
    <property type="evidence" value="ECO:0007669"/>
    <property type="project" value="UniProtKB-SubCell"/>
</dbReference>
<evidence type="ECO:0000256" key="16">
    <source>
        <dbReference type="ARBA" id="ARBA00023163"/>
    </source>
</evidence>
<feature type="compositionally biased region" description="Basic residues" evidence="25">
    <location>
        <begin position="43"/>
        <end position="55"/>
    </location>
</feature>
<keyword evidence="19" id="KW-0206">Cytoskeleton</keyword>
<keyword evidence="20" id="KW-0458">Lysosome</keyword>
<sequence length="456" mass="51105">MDKDSQGLLDSSLMASGTASRSEDEESLAGQKRASSQALGTIPKRRSSSRFIKRKKFDDELVESSLAKSSTRVKGTSGVEPGRCSGSEPSSSEKKKVSKVPSTPIPPSPAPVPGLTKRVKKSKQPLQVTKDLGRWKPADDLLLINAVLQTNDLTSVHLGVKFSCRFTLREVQERWYALLYDPVISKLACQAMRQLHPEAIAAIQSKALFSKAEEQLLSKVGSTSQPTLETFQDLLHRHPDAFYLARTAKALQAHWQLMKQYYLLEDQTVQPLPKGDQVLNFSDYYGLKVSLPPHLTSELTVADRRQKREIRQLEQELHKWQVLVDSITGMSSPDFDNQTLAVLRGRMVRYLMRSREITLGRATKDNQIDVDLSLEGPAWKISRKQGVIKLKNNGDFFIANEGRRPIYIDGRPVLCGSKWRLSNNSVVEIASLRFVFLINQDLIALIRAEAAKITPQ</sequence>
<gene>
    <name evidence="27" type="primary">MCRS1</name>
</gene>
<dbReference type="SMART" id="SM00240">
    <property type="entry name" value="FHA"/>
    <property type="match status" value="1"/>
</dbReference>
<dbReference type="InterPro" id="IPR000253">
    <property type="entry name" value="FHA_dom"/>
</dbReference>
<proteinExistence type="predicted"/>
<evidence type="ECO:0000256" key="2">
    <source>
        <dbReference type="ARBA" id="ARBA00004604"/>
    </source>
</evidence>
<evidence type="ECO:0000256" key="18">
    <source>
        <dbReference type="ARBA" id="ARBA00023204"/>
    </source>
</evidence>
<evidence type="ECO:0000256" key="1">
    <source>
        <dbReference type="ARBA" id="ARBA00004371"/>
    </source>
</evidence>
<feature type="compositionally biased region" description="Low complexity" evidence="25">
    <location>
        <begin position="80"/>
        <end position="90"/>
    </location>
</feature>
<keyword evidence="22" id="KW-0137">Centromere</keyword>
<dbReference type="GO" id="GO:0006310">
    <property type="term" value="P:DNA recombination"/>
    <property type="evidence" value="ECO:0007669"/>
    <property type="project" value="UniProtKB-KW"/>
</dbReference>
<keyword evidence="7" id="KW-0963">Cytoplasm</keyword>
<evidence type="ECO:0000256" key="9">
    <source>
        <dbReference type="ARBA" id="ARBA00022763"/>
    </source>
</evidence>
<keyword evidence="9" id="KW-0227">DNA damage</keyword>
<dbReference type="GO" id="GO:0000776">
    <property type="term" value="C:kinetochore"/>
    <property type="evidence" value="ECO:0007669"/>
    <property type="project" value="UniProtKB-KW"/>
</dbReference>
<dbReference type="GO" id="GO:0031011">
    <property type="term" value="C:Ino80 complex"/>
    <property type="evidence" value="ECO:0007669"/>
    <property type="project" value="InterPro"/>
</dbReference>
<evidence type="ECO:0000256" key="15">
    <source>
        <dbReference type="ARBA" id="ARBA00023054"/>
    </source>
</evidence>
<evidence type="ECO:0000256" key="20">
    <source>
        <dbReference type="ARBA" id="ARBA00023228"/>
    </source>
</evidence>
<feature type="domain" description="FHA" evidence="26">
    <location>
        <begin position="357"/>
        <end position="413"/>
    </location>
</feature>
<dbReference type="GO" id="GO:0071339">
    <property type="term" value="C:MLL1 complex"/>
    <property type="evidence" value="ECO:0007669"/>
    <property type="project" value="InterPro"/>
</dbReference>
<keyword evidence="14" id="KW-0805">Transcription regulation</keyword>
<dbReference type="Proteomes" id="UP000005215">
    <property type="component" value="Unassembled WGS sequence"/>
</dbReference>
<dbReference type="PROSITE" id="PS50006">
    <property type="entry name" value="FHA_DOMAIN"/>
    <property type="match status" value="1"/>
</dbReference>
<dbReference type="GO" id="GO:0045944">
    <property type="term" value="P:positive regulation of transcription by RNA polymerase II"/>
    <property type="evidence" value="ECO:0007669"/>
    <property type="project" value="TreeGrafter"/>
</dbReference>
<comment type="subcellular location">
    <subcellularLocation>
        <location evidence="4">Chromosome</location>
        <location evidence="4">Centromere</location>
        <location evidence="4">Kinetochore</location>
    </subcellularLocation>
    <subcellularLocation>
        <location evidence="3">Cytoplasm</location>
        <location evidence="3">Cytoskeleton</location>
        <location evidence="3">Microtubule organizing center</location>
        <location evidence="3">Centrosome</location>
        <location evidence="3">Centriolar satellite</location>
    </subcellularLocation>
    <subcellularLocation>
        <location evidence="5">Cytoplasm</location>
        <location evidence="5">Cytoskeleton</location>
        <location evidence="5">Spindle pole</location>
    </subcellularLocation>
    <subcellularLocation>
        <location evidence="1">Lysosome</location>
    </subcellularLocation>
    <subcellularLocation>
        <location evidence="2">Nucleus</location>
        <location evidence="2">Nucleolus</location>
    </subcellularLocation>
</comment>
<keyword evidence="21" id="KW-0539">Nucleus</keyword>
<evidence type="ECO:0000256" key="22">
    <source>
        <dbReference type="ARBA" id="ARBA00023328"/>
    </source>
</evidence>
<reference evidence="27" key="2">
    <citation type="submission" date="2025-08" db="UniProtKB">
        <authorList>
            <consortium name="Ensembl"/>
        </authorList>
    </citation>
    <scope>IDENTIFICATION</scope>
</reference>
<dbReference type="SUPFAM" id="SSF49879">
    <property type="entry name" value="SMAD/FHA domain"/>
    <property type="match status" value="1"/>
</dbReference>
<evidence type="ECO:0000256" key="10">
    <source>
        <dbReference type="ARBA" id="ARBA00022838"/>
    </source>
</evidence>
<name>I3LXY6_ICTTR</name>
<evidence type="ECO:0000256" key="14">
    <source>
        <dbReference type="ARBA" id="ARBA00023015"/>
    </source>
</evidence>
<dbReference type="GO" id="GO:0005764">
    <property type="term" value="C:lysosome"/>
    <property type="evidence" value="ECO:0007669"/>
    <property type="project" value="UniProtKB-SubCell"/>
</dbReference>
<keyword evidence="18" id="KW-0234">DNA repair</keyword>
<feature type="region of interest" description="Disordered" evidence="25">
    <location>
        <begin position="1"/>
        <end position="128"/>
    </location>
</feature>
<protein>
    <recommendedName>
        <fullName evidence="23">Microspherule protein 1</fullName>
    </recommendedName>
    <alternativeName>
        <fullName evidence="24">58 kDa microspherule protein</fullName>
    </alternativeName>
</protein>
<evidence type="ECO:0000313" key="28">
    <source>
        <dbReference type="Proteomes" id="UP000005215"/>
    </source>
</evidence>
<dbReference type="GO" id="GO:0002151">
    <property type="term" value="F:G-quadruplex RNA binding"/>
    <property type="evidence" value="ECO:0007669"/>
    <property type="project" value="InterPro"/>
</dbReference>
<evidence type="ECO:0000256" key="5">
    <source>
        <dbReference type="ARBA" id="ARBA00004647"/>
    </source>
</evidence>
<evidence type="ECO:0000256" key="12">
    <source>
        <dbReference type="ARBA" id="ARBA00022853"/>
    </source>
</evidence>
<keyword evidence="8" id="KW-0597">Phosphoprotein</keyword>
<dbReference type="PANTHER" id="PTHR13233:SF0">
    <property type="entry name" value="MICROSPHERULE PROTEIN 1"/>
    <property type="match status" value="1"/>
</dbReference>
<dbReference type="AlphaFoldDB" id="I3LXY6"/>
<dbReference type="GO" id="GO:0006281">
    <property type="term" value="P:DNA repair"/>
    <property type="evidence" value="ECO:0007669"/>
    <property type="project" value="UniProtKB-KW"/>
</dbReference>
<keyword evidence="15" id="KW-0175">Coiled coil</keyword>
<dbReference type="CDD" id="cd22687">
    <property type="entry name" value="FHA_MCRS1"/>
    <property type="match status" value="1"/>
</dbReference>
<evidence type="ECO:0000256" key="24">
    <source>
        <dbReference type="ARBA" id="ARBA00075730"/>
    </source>
</evidence>
<evidence type="ECO:0000256" key="25">
    <source>
        <dbReference type="SAM" id="MobiDB-lite"/>
    </source>
</evidence>
<keyword evidence="28" id="KW-1185">Reference proteome</keyword>
<evidence type="ECO:0000256" key="23">
    <source>
        <dbReference type="ARBA" id="ARBA00068815"/>
    </source>
</evidence>
<dbReference type="InterPro" id="IPR025999">
    <property type="entry name" value="MCRS_N"/>
</dbReference>
<dbReference type="GO" id="GO:0044545">
    <property type="term" value="C:NSL complex"/>
    <property type="evidence" value="ECO:0007669"/>
    <property type="project" value="TreeGrafter"/>
</dbReference>
<dbReference type="PANTHER" id="PTHR13233">
    <property type="entry name" value="MICROSPHERULE PROTEIN 1"/>
    <property type="match status" value="1"/>
</dbReference>
<keyword evidence="11" id="KW-0832">Ubl conjugation</keyword>
<dbReference type="GO" id="GO:0005730">
    <property type="term" value="C:nucleolus"/>
    <property type="evidence" value="ECO:0007669"/>
    <property type="project" value="UniProtKB-SubCell"/>
</dbReference>
<evidence type="ECO:0000256" key="13">
    <source>
        <dbReference type="ARBA" id="ARBA00022990"/>
    </source>
</evidence>